<dbReference type="PANTHER" id="PTHR31375">
    <property type="match status" value="1"/>
</dbReference>
<proteinExistence type="inferred from homology"/>
<keyword evidence="7" id="KW-0677">Repeat</keyword>
<keyword evidence="9 12" id="KW-0326">Glycosidase</keyword>
<keyword evidence="10" id="KW-0961">Cell wall biogenesis/degradation</keyword>
<evidence type="ECO:0000256" key="11">
    <source>
        <dbReference type="ARBA" id="ARBA00034074"/>
    </source>
</evidence>
<evidence type="ECO:0000256" key="8">
    <source>
        <dbReference type="ARBA" id="ARBA00022801"/>
    </source>
</evidence>
<keyword evidence="6" id="KW-0732">Signal</keyword>
<dbReference type="EMBL" id="CP136892">
    <property type="protein sequence ID" value="WOL00370.1"/>
    <property type="molecule type" value="Genomic_DNA"/>
</dbReference>
<keyword evidence="4" id="KW-0134">Cell wall</keyword>
<evidence type="ECO:0000256" key="4">
    <source>
        <dbReference type="ARBA" id="ARBA00022512"/>
    </source>
</evidence>
<dbReference type="InterPro" id="IPR000743">
    <property type="entry name" value="Glyco_hydro_28"/>
</dbReference>
<evidence type="ECO:0000256" key="9">
    <source>
        <dbReference type="ARBA" id="ARBA00023295"/>
    </source>
</evidence>
<feature type="compositionally biased region" description="Low complexity" evidence="13">
    <location>
        <begin position="253"/>
        <end position="266"/>
    </location>
</feature>
<dbReference type="GO" id="GO:0005975">
    <property type="term" value="P:carbohydrate metabolic process"/>
    <property type="evidence" value="ECO:0007669"/>
    <property type="project" value="InterPro"/>
</dbReference>
<feature type="compositionally biased region" description="Low complexity" evidence="13">
    <location>
        <begin position="104"/>
        <end position="113"/>
    </location>
</feature>
<evidence type="ECO:0000256" key="12">
    <source>
        <dbReference type="RuleBase" id="RU361169"/>
    </source>
</evidence>
<dbReference type="AlphaFoldDB" id="A0AAQ3K1Q4"/>
<gene>
    <name evidence="14" type="ORF">Cni_G09083</name>
</gene>
<dbReference type="InterPro" id="IPR006626">
    <property type="entry name" value="PbH1"/>
</dbReference>
<sequence length="541" mass="57241">MLCRLFKSMLSPLPLQRSPLDHPIVNRKGKHKDMADVQAKGFTSIVLLLLFVFLCLPINSRGRQLTTTTNPTTFFVSRKIDIVGTQNPSPTINPTASTPPSPVSSPSVPTSTNPTPPPSPVSSPIPSIPTPANPPPPPSPPASLGNTFDVRDYGAKGDGVTDDTKAFQATWAAACNAEASKVVVVPLGFQFLVGPISFSGVNCKPDIVFQLDGTIIAPTSAAAWGSGTLHWLEFTKLRGITIQGQGTIEGRGSVWWGSSTGDDSTSNTENSGRMPHAKPTALRIYGSSNVIATGIMLKNSPQCHLKFDSCNAVEVSNVTVSSPADSPNTDGIHLQDSEDVSIHNTNLACGDDCVSIQTGCSNVRIHDVNCGPGHGISIGGLGKGNTQAVVSDVSVQDVSMVGTLTGVRIKTWQGGSGSVKNVMFSNVNVNGVETPIMIDQFYCDQKKACNNQTAAVALSDITYRNIKGTYTVEPVHLACSDSNPCSNIHLSDIQLMKAGSQTNDPFCWGAFGDLQGTIEPPITCLQHRTSINLNITIDIHL</sequence>
<dbReference type="EC" id="3.2.1.15" evidence="3"/>
<keyword evidence="5" id="KW-0964">Secreted</keyword>
<comment type="subcellular location">
    <subcellularLocation>
        <location evidence="1">Secreted</location>
        <location evidence="1">Cell wall</location>
    </subcellularLocation>
</comment>
<evidence type="ECO:0000256" key="1">
    <source>
        <dbReference type="ARBA" id="ARBA00004191"/>
    </source>
</evidence>
<comment type="similarity">
    <text evidence="2 12">Belongs to the glycosyl hydrolase 28 family.</text>
</comment>
<evidence type="ECO:0000256" key="13">
    <source>
        <dbReference type="SAM" id="MobiDB-lite"/>
    </source>
</evidence>
<name>A0AAQ3K1Q4_9LILI</name>
<dbReference type="Proteomes" id="UP001327560">
    <property type="component" value="Chromosome 3"/>
</dbReference>
<dbReference type="GO" id="GO:0004650">
    <property type="term" value="F:polygalacturonase activity"/>
    <property type="evidence" value="ECO:0007669"/>
    <property type="project" value="UniProtKB-EC"/>
</dbReference>
<feature type="compositionally biased region" description="Pro residues" evidence="13">
    <location>
        <begin position="114"/>
        <end position="141"/>
    </location>
</feature>
<comment type="catalytic activity">
    <reaction evidence="11">
        <text>(1,4-alpha-D-galacturonosyl)n+m + H2O = (1,4-alpha-D-galacturonosyl)n + (1,4-alpha-D-galacturonosyl)m.</text>
        <dbReference type="EC" id="3.2.1.15"/>
    </reaction>
</comment>
<keyword evidence="8 12" id="KW-0378">Hydrolase</keyword>
<evidence type="ECO:0000313" key="15">
    <source>
        <dbReference type="Proteomes" id="UP001327560"/>
    </source>
</evidence>
<keyword evidence="15" id="KW-1185">Reference proteome</keyword>
<feature type="region of interest" description="Disordered" evidence="13">
    <location>
        <begin position="253"/>
        <end position="276"/>
    </location>
</feature>
<accession>A0AAQ3K1Q4</accession>
<evidence type="ECO:0000256" key="10">
    <source>
        <dbReference type="ARBA" id="ARBA00023316"/>
    </source>
</evidence>
<dbReference type="Pfam" id="PF00295">
    <property type="entry name" value="Glyco_hydro_28"/>
    <property type="match status" value="1"/>
</dbReference>
<dbReference type="SMART" id="SM00710">
    <property type="entry name" value="PbH1"/>
    <property type="match status" value="5"/>
</dbReference>
<reference evidence="14 15" key="1">
    <citation type="submission" date="2023-10" db="EMBL/GenBank/DDBJ databases">
        <title>Chromosome-scale genome assembly provides insights into flower coloration mechanisms of Canna indica.</title>
        <authorList>
            <person name="Li C."/>
        </authorList>
    </citation>
    <scope>NUCLEOTIDE SEQUENCE [LARGE SCALE GENOMIC DNA]</scope>
    <source>
        <tissue evidence="14">Flower</tissue>
    </source>
</reference>
<protein>
    <recommendedName>
        <fullName evidence="3">endo-polygalacturonase</fullName>
        <ecNumber evidence="3">3.2.1.15</ecNumber>
    </recommendedName>
</protein>
<evidence type="ECO:0000256" key="2">
    <source>
        <dbReference type="ARBA" id="ARBA00008834"/>
    </source>
</evidence>
<evidence type="ECO:0000313" key="14">
    <source>
        <dbReference type="EMBL" id="WOL00370.1"/>
    </source>
</evidence>
<dbReference type="GO" id="GO:0071555">
    <property type="term" value="P:cell wall organization"/>
    <property type="evidence" value="ECO:0007669"/>
    <property type="project" value="UniProtKB-KW"/>
</dbReference>
<dbReference type="FunFam" id="2.160.20.10:FF:000032">
    <property type="entry name" value="Pectin lyase-like superfamily protein"/>
    <property type="match status" value="1"/>
</dbReference>
<dbReference type="InterPro" id="IPR012334">
    <property type="entry name" value="Pectin_lyas_fold"/>
</dbReference>
<evidence type="ECO:0000256" key="5">
    <source>
        <dbReference type="ARBA" id="ARBA00022525"/>
    </source>
</evidence>
<organism evidence="14 15">
    <name type="scientific">Canna indica</name>
    <name type="common">Indian-shot</name>
    <dbReference type="NCBI Taxonomy" id="4628"/>
    <lineage>
        <taxon>Eukaryota</taxon>
        <taxon>Viridiplantae</taxon>
        <taxon>Streptophyta</taxon>
        <taxon>Embryophyta</taxon>
        <taxon>Tracheophyta</taxon>
        <taxon>Spermatophyta</taxon>
        <taxon>Magnoliopsida</taxon>
        <taxon>Liliopsida</taxon>
        <taxon>Zingiberales</taxon>
        <taxon>Cannaceae</taxon>
        <taxon>Canna</taxon>
    </lineage>
</organism>
<dbReference type="InterPro" id="IPR011050">
    <property type="entry name" value="Pectin_lyase_fold/virulence"/>
</dbReference>
<feature type="region of interest" description="Disordered" evidence="13">
    <location>
        <begin position="85"/>
        <end position="151"/>
    </location>
</feature>
<evidence type="ECO:0000256" key="6">
    <source>
        <dbReference type="ARBA" id="ARBA00022729"/>
    </source>
</evidence>
<evidence type="ECO:0000256" key="7">
    <source>
        <dbReference type="ARBA" id="ARBA00022737"/>
    </source>
</evidence>
<dbReference type="SUPFAM" id="SSF51126">
    <property type="entry name" value="Pectin lyase-like"/>
    <property type="match status" value="1"/>
</dbReference>
<evidence type="ECO:0000256" key="3">
    <source>
        <dbReference type="ARBA" id="ARBA00012736"/>
    </source>
</evidence>
<dbReference type="Gene3D" id="2.160.20.10">
    <property type="entry name" value="Single-stranded right-handed beta-helix, Pectin lyase-like"/>
    <property type="match status" value="1"/>
</dbReference>